<protein>
    <submittedName>
        <fullName evidence="3">Amidohydrolase family protein</fullName>
    </submittedName>
</protein>
<comment type="caution">
    <text evidence="3">The sequence shown here is derived from an EMBL/GenBank/DDBJ whole genome shotgun (WGS) entry which is preliminary data.</text>
</comment>
<dbReference type="RefSeq" id="WP_222990981.1">
    <property type="nucleotide sequence ID" value="NZ_JAINVV010000008.1"/>
</dbReference>
<proteinExistence type="predicted"/>
<dbReference type="Gene3D" id="3.30.1490.130">
    <property type="entry name" value="D-aminoacylase. Domain 3"/>
    <property type="match status" value="1"/>
</dbReference>
<organism evidence="3 4">
    <name type="scientific">Sphingomonas colocasiae</name>
    <dbReference type="NCBI Taxonomy" id="1848973"/>
    <lineage>
        <taxon>Bacteria</taxon>
        <taxon>Pseudomonadati</taxon>
        <taxon>Pseudomonadota</taxon>
        <taxon>Alphaproteobacteria</taxon>
        <taxon>Sphingomonadales</taxon>
        <taxon>Sphingomonadaceae</taxon>
        <taxon>Sphingomonas</taxon>
    </lineage>
</organism>
<dbReference type="Pfam" id="PF07969">
    <property type="entry name" value="Amidohydro_3"/>
    <property type="match status" value="1"/>
</dbReference>
<keyword evidence="4" id="KW-1185">Reference proteome</keyword>
<evidence type="ECO:0000256" key="1">
    <source>
        <dbReference type="SAM" id="SignalP"/>
    </source>
</evidence>
<evidence type="ECO:0000259" key="2">
    <source>
        <dbReference type="Pfam" id="PF07969"/>
    </source>
</evidence>
<dbReference type="Proteomes" id="UP000706039">
    <property type="component" value="Unassembled WGS sequence"/>
</dbReference>
<dbReference type="InterPro" id="IPR050378">
    <property type="entry name" value="Metallo-dep_Hydrolases_sf"/>
</dbReference>
<evidence type="ECO:0000313" key="3">
    <source>
        <dbReference type="EMBL" id="MBY8823872.1"/>
    </source>
</evidence>
<dbReference type="InterPro" id="IPR011059">
    <property type="entry name" value="Metal-dep_hydrolase_composite"/>
</dbReference>
<dbReference type="EMBL" id="JAINVV010000008">
    <property type="protein sequence ID" value="MBY8823872.1"/>
    <property type="molecule type" value="Genomic_DNA"/>
</dbReference>
<dbReference type="Gene3D" id="2.30.40.10">
    <property type="entry name" value="Urease, subunit C, domain 1"/>
    <property type="match status" value="1"/>
</dbReference>
<dbReference type="SUPFAM" id="SSF51338">
    <property type="entry name" value="Composite domain of metallo-dependent hydrolases"/>
    <property type="match status" value="1"/>
</dbReference>
<dbReference type="InterPro" id="IPR032466">
    <property type="entry name" value="Metal_Hydrolase"/>
</dbReference>
<feature type="domain" description="Amidohydrolase 3" evidence="2">
    <location>
        <begin position="77"/>
        <end position="513"/>
    </location>
</feature>
<dbReference type="Gene3D" id="3.20.20.140">
    <property type="entry name" value="Metal-dependent hydrolases"/>
    <property type="match status" value="1"/>
</dbReference>
<accession>A0ABS7PRA9</accession>
<sequence length="540" mass="57354">MPSISNPPGSGRRLVLCALALSIAPAMAHAKDADLVIRGGTIYDGSAAKPVIGDVAVSGDRIVYVGPSAKNPFKGKRVIDAKGMVVAPGFIDPHTHADTFLTATDPTLRLNLPWMMQGVTTIFTGVDGHGQPGGVSDVAGLFGGIEKNRFGINAAAYVSFGAVRRAVIGQDDRAPTSAELDTMKGMVAKGMCEGALGLSTGLFYAPQSFAKTDEVIALAREAAKRGGVYDTHQRDESSYTIGVVNSTKEAIEIGRAAGMPVHFAHFKALGVDVHGQAPALIATVEAARAQGIDVTADQYPWEASGSGLEASLLPRWAVDGGREAMLKRFADPAQLEKIKTEMRENLRRRGGPNSLLLSAHGFPWTAKRLDEIAKQWNVDPIDAALRIMTESDRGSAVVSFNMAESDIKALMKQPWVVTSSDGSHGHPRMYATYPQKYAKYVLKEKAISLADFINSSTGRTADMFKLDHRGHLRSGYYADVVVFDPAAYRPKADYINPEVLTEGVRTLLVNGAVAIDGGKATGTAAGRPIRHVPTAGSCGG</sequence>
<dbReference type="SUPFAM" id="SSF51556">
    <property type="entry name" value="Metallo-dependent hydrolases"/>
    <property type="match status" value="1"/>
</dbReference>
<gene>
    <name evidence="3" type="ORF">K7G82_16325</name>
</gene>
<name>A0ABS7PRA9_9SPHN</name>
<evidence type="ECO:0000313" key="4">
    <source>
        <dbReference type="Proteomes" id="UP000706039"/>
    </source>
</evidence>
<feature type="chain" id="PRO_5046268743" evidence="1">
    <location>
        <begin position="29"/>
        <end position="540"/>
    </location>
</feature>
<feature type="signal peptide" evidence="1">
    <location>
        <begin position="1"/>
        <end position="28"/>
    </location>
</feature>
<reference evidence="3 4" key="1">
    <citation type="submission" date="2021-08" db="EMBL/GenBank/DDBJ databases">
        <authorList>
            <person name="Tuo L."/>
        </authorList>
    </citation>
    <scope>NUCLEOTIDE SEQUENCE [LARGE SCALE GENOMIC DNA]</scope>
    <source>
        <strain evidence="3 4">JCM 31229</strain>
    </source>
</reference>
<dbReference type="InterPro" id="IPR023100">
    <property type="entry name" value="D-aminoacylase_insert_dom_sf"/>
</dbReference>
<dbReference type="InterPro" id="IPR013108">
    <property type="entry name" value="Amidohydro_3"/>
</dbReference>
<dbReference type="PANTHER" id="PTHR11647">
    <property type="entry name" value="HYDRANTOINASE/DIHYDROPYRIMIDINASE FAMILY MEMBER"/>
    <property type="match status" value="1"/>
</dbReference>
<keyword evidence="1" id="KW-0732">Signal</keyword>
<dbReference type="PANTHER" id="PTHR11647:SF1">
    <property type="entry name" value="COLLAPSIN RESPONSE MEDIATOR PROTEIN"/>
    <property type="match status" value="1"/>
</dbReference>